<evidence type="ECO:0000313" key="2">
    <source>
        <dbReference type="Proteomes" id="UP000007590"/>
    </source>
</evidence>
<dbReference type="HOGENOM" id="CLU_2920340_0_0_10"/>
<dbReference type="KEGG" id="scn:Solca_4400"/>
<organism evidence="1 2">
    <name type="scientific">Solitalea canadensis (strain ATCC 29591 / DSM 3403 / JCM 21819 / LMG 8368 / NBRC 15130 / NCIMB 12057 / USAM 9D)</name>
    <name type="common">Flexibacter canadensis</name>
    <dbReference type="NCBI Taxonomy" id="929556"/>
    <lineage>
        <taxon>Bacteria</taxon>
        <taxon>Pseudomonadati</taxon>
        <taxon>Bacteroidota</taxon>
        <taxon>Sphingobacteriia</taxon>
        <taxon>Sphingobacteriales</taxon>
        <taxon>Sphingobacteriaceae</taxon>
        <taxon>Solitalea</taxon>
    </lineage>
</organism>
<dbReference type="STRING" id="929556.Solca_4400"/>
<name>H8KN57_SOLCM</name>
<dbReference type="Proteomes" id="UP000007590">
    <property type="component" value="Chromosome"/>
</dbReference>
<dbReference type="AlphaFoldDB" id="H8KN57"/>
<reference evidence="1" key="1">
    <citation type="submission" date="2012-02" db="EMBL/GenBank/DDBJ databases">
        <title>The complete genome of Solitalea canadensis DSM 3403.</title>
        <authorList>
            <consortium name="US DOE Joint Genome Institute (JGI-PGF)"/>
            <person name="Lucas S."/>
            <person name="Copeland A."/>
            <person name="Lapidus A."/>
            <person name="Glavina del Rio T."/>
            <person name="Dalin E."/>
            <person name="Tice H."/>
            <person name="Bruce D."/>
            <person name="Goodwin L."/>
            <person name="Pitluck S."/>
            <person name="Peters L."/>
            <person name="Ovchinnikova G."/>
            <person name="Lu M."/>
            <person name="Kyrpides N."/>
            <person name="Mavromatis K."/>
            <person name="Ivanova N."/>
            <person name="Brettin T."/>
            <person name="Detter J.C."/>
            <person name="Han C."/>
            <person name="Larimer F."/>
            <person name="Land M."/>
            <person name="Hauser L."/>
            <person name="Markowitz V."/>
            <person name="Cheng J.-F."/>
            <person name="Hugenholtz P."/>
            <person name="Woyke T."/>
            <person name="Wu D."/>
            <person name="Spring S."/>
            <person name="Schroeder M."/>
            <person name="Kopitz M."/>
            <person name="Brambilla E."/>
            <person name="Klenk H.-P."/>
            <person name="Eisen J.A."/>
        </authorList>
    </citation>
    <scope>NUCLEOTIDE SEQUENCE</scope>
    <source>
        <strain evidence="1">DSM 3403</strain>
    </source>
</reference>
<proteinExistence type="predicted"/>
<evidence type="ECO:0000313" key="1">
    <source>
        <dbReference type="EMBL" id="AFD09390.1"/>
    </source>
</evidence>
<gene>
    <name evidence="1" type="ordered locus">Solca_4400</name>
</gene>
<dbReference type="EMBL" id="CP003349">
    <property type="protein sequence ID" value="AFD09390.1"/>
    <property type="molecule type" value="Genomic_DNA"/>
</dbReference>
<sequence>MDGPTAIRKGKKQEKPDENRALNYLNYHFNSYYFFSTSCLFGNISDATTLTVSIKRIMISE</sequence>
<accession>H8KN57</accession>
<keyword evidence="2" id="KW-1185">Reference proteome</keyword>
<protein>
    <submittedName>
        <fullName evidence="1">Uncharacterized protein</fullName>
    </submittedName>
</protein>